<dbReference type="SMART" id="SM00831">
    <property type="entry name" value="Cation_ATPase_N"/>
    <property type="match status" value="1"/>
</dbReference>
<feature type="region of interest" description="Disordered" evidence="1">
    <location>
        <begin position="70"/>
        <end position="109"/>
    </location>
</feature>
<comment type="caution">
    <text evidence="3">The sequence shown here is derived from an EMBL/GenBank/DDBJ whole genome shotgun (WGS) entry which is preliminary data.</text>
</comment>
<evidence type="ECO:0000313" key="4">
    <source>
        <dbReference type="Proteomes" id="UP001176432"/>
    </source>
</evidence>
<gene>
    <name evidence="3" type="ORF">Q5934_11585</name>
</gene>
<evidence type="ECO:0000259" key="2">
    <source>
        <dbReference type="SMART" id="SM00831"/>
    </source>
</evidence>
<dbReference type="InterPro" id="IPR023298">
    <property type="entry name" value="ATPase_P-typ_TM_dom_sf"/>
</dbReference>
<feature type="domain" description="Cation-transporting P-type ATPase N-terminal" evidence="2">
    <location>
        <begin position="1"/>
        <end position="62"/>
    </location>
</feature>
<name>A0AAW7ZQQ1_ENTAS</name>
<sequence>MLPENIVKGLSEAEVQTRLGQCGYNEVREQPPDQVRAILKRLLGPIPWMLEIALVLEVVLGKTTEPVRAQTTTNHPFTSFGGHRLSLSHTPNPLLSSPRSSRSWRRPAP</sequence>
<feature type="compositionally biased region" description="Low complexity" evidence="1">
    <location>
        <begin position="91"/>
        <end position="101"/>
    </location>
</feature>
<organism evidence="3 4">
    <name type="scientific">Enterobacter asburiae</name>
    <dbReference type="NCBI Taxonomy" id="61645"/>
    <lineage>
        <taxon>Bacteria</taxon>
        <taxon>Pseudomonadati</taxon>
        <taxon>Pseudomonadota</taxon>
        <taxon>Gammaproteobacteria</taxon>
        <taxon>Enterobacterales</taxon>
        <taxon>Enterobacteriaceae</taxon>
        <taxon>Enterobacter</taxon>
        <taxon>Enterobacter cloacae complex</taxon>
    </lineage>
</organism>
<evidence type="ECO:0000313" key="3">
    <source>
        <dbReference type="EMBL" id="MDO7922144.1"/>
    </source>
</evidence>
<dbReference type="SUPFAM" id="SSF81665">
    <property type="entry name" value="Calcium ATPase, transmembrane domain M"/>
    <property type="match status" value="1"/>
</dbReference>
<accession>A0AAW7ZQQ1</accession>
<dbReference type="GO" id="GO:0022857">
    <property type="term" value="F:transmembrane transporter activity"/>
    <property type="evidence" value="ECO:0007669"/>
    <property type="project" value="UniProtKB-ARBA"/>
</dbReference>
<dbReference type="AlphaFoldDB" id="A0AAW7ZQQ1"/>
<dbReference type="Proteomes" id="UP001176432">
    <property type="component" value="Unassembled WGS sequence"/>
</dbReference>
<dbReference type="Pfam" id="PF00690">
    <property type="entry name" value="Cation_ATPase_N"/>
    <property type="match status" value="1"/>
</dbReference>
<evidence type="ECO:0000256" key="1">
    <source>
        <dbReference type="SAM" id="MobiDB-lite"/>
    </source>
</evidence>
<proteinExistence type="predicted"/>
<dbReference type="InterPro" id="IPR004014">
    <property type="entry name" value="ATPase_P-typ_cation-transptr_N"/>
</dbReference>
<protein>
    <submittedName>
        <fullName evidence="3">Cation-transporting P-type ATPase</fullName>
    </submittedName>
</protein>
<reference evidence="3" key="1">
    <citation type="submission" date="2023-07" db="EMBL/GenBank/DDBJ databases">
        <title>Isolates cultured from stool samples of acute diarrhea patients.</title>
        <authorList>
            <person name="Jiang S."/>
        </authorList>
    </citation>
    <scope>NUCLEOTIDE SEQUENCE</scope>
    <source>
        <strain evidence="3">L4424</strain>
    </source>
</reference>
<dbReference type="EMBL" id="JAUPXB010000001">
    <property type="protein sequence ID" value="MDO7922144.1"/>
    <property type="molecule type" value="Genomic_DNA"/>
</dbReference>